<dbReference type="AlphaFoldDB" id="A0A8J8FG59"/>
<reference evidence="1" key="1">
    <citation type="submission" date="2019-10" db="EMBL/GenBank/DDBJ databases">
        <title>Draft genome sequence of Panacibacter sp. KCS-6.</title>
        <authorList>
            <person name="Yim K.J."/>
        </authorList>
    </citation>
    <scope>NUCLEOTIDE SEQUENCE</scope>
    <source>
        <strain evidence="1">KCS-6</strain>
    </source>
</reference>
<evidence type="ECO:0000313" key="1">
    <source>
        <dbReference type="EMBL" id="NNV57298.1"/>
    </source>
</evidence>
<organism evidence="1 2">
    <name type="scientific">Limnovirga soli</name>
    <dbReference type="NCBI Taxonomy" id="2656915"/>
    <lineage>
        <taxon>Bacteria</taxon>
        <taxon>Pseudomonadati</taxon>
        <taxon>Bacteroidota</taxon>
        <taxon>Chitinophagia</taxon>
        <taxon>Chitinophagales</taxon>
        <taxon>Chitinophagaceae</taxon>
        <taxon>Limnovirga</taxon>
    </lineage>
</organism>
<dbReference type="EMBL" id="WHPF01000014">
    <property type="protein sequence ID" value="NNV57298.1"/>
    <property type="molecule type" value="Genomic_DNA"/>
</dbReference>
<gene>
    <name evidence="1" type="ORF">GD597_17635</name>
</gene>
<evidence type="ECO:0000313" key="2">
    <source>
        <dbReference type="Proteomes" id="UP000598971"/>
    </source>
</evidence>
<dbReference type="Proteomes" id="UP000598971">
    <property type="component" value="Unassembled WGS sequence"/>
</dbReference>
<sequence>MARIFFVLFLLFHGALKAQDKYKSLLKVYNQKLDTVDLLLQKRNETSALNIISQYNGIYQKLIEIDTVAAKPLFIENIRTFDIFIDLLKNETTTNKVLNVSVKSLEQNAAWYNQALINPGLESCPQCFLIRKVRVIVLRRVNDQKLDTVKCALVDFRKVLLNNTILNEGHMTSFPCPEYERTLSTGPKYYFVVSQNGNDEVFEKSINIGNALTDIQDITLILQRK</sequence>
<keyword evidence="2" id="KW-1185">Reference proteome</keyword>
<dbReference type="RefSeq" id="WP_171609246.1">
    <property type="nucleotide sequence ID" value="NZ_WHPF01000014.1"/>
</dbReference>
<accession>A0A8J8FG59</accession>
<name>A0A8J8FG59_9BACT</name>
<comment type="caution">
    <text evidence="1">The sequence shown here is derived from an EMBL/GenBank/DDBJ whole genome shotgun (WGS) entry which is preliminary data.</text>
</comment>
<protein>
    <submittedName>
        <fullName evidence="1">Uncharacterized protein</fullName>
    </submittedName>
</protein>
<proteinExistence type="predicted"/>